<reference evidence="2" key="1">
    <citation type="submission" date="2021-07" db="EMBL/GenBank/DDBJ databases">
        <title>Aureisphaera sp. CAU 1614 isolated from sea sediment.</title>
        <authorList>
            <person name="Kim W."/>
        </authorList>
    </citation>
    <scope>NUCLEOTIDE SEQUENCE</scope>
    <source>
        <strain evidence="2">CAU 1614</strain>
    </source>
</reference>
<feature type="chain" id="PRO_5040881966" evidence="1">
    <location>
        <begin position="22"/>
        <end position="265"/>
    </location>
</feature>
<dbReference type="Pfam" id="PF13557">
    <property type="entry name" value="Phenol_MetA_deg"/>
    <property type="match status" value="1"/>
</dbReference>
<name>A0A9X1FNJ5_9FLAO</name>
<proteinExistence type="predicted"/>
<keyword evidence="1" id="KW-0732">Signal</keyword>
<feature type="signal peptide" evidence="1">
    <location>
        <begin position="1"/>
        <end position="21"/>
    </location>
</feature>
<evidence type="ECO:0000313" key="2">
    <source>
        <dbReference type="EMBL" id="MBW2937154.1"/>
    </source>
</evidence>
<protein>
    <submittedName>
        <fullName evidence="2">Transporter</fullName>
    </submittedName>
</protein>
<organism evidence="2 3">
    <name type="scientific">Halomarinibacterium sedimenti</name>
    <dbReference type="NCBI Taxonomy" id="2857106"/>
    <lineage>
        <taxon>Bacteria</taxon>
        <taxon>Pseudomonadati</taxon>
        <taxon>Bacteroidota</taxon>
        <taxon>Flavobacteriia</taxon>
        <taxon>Flavobacteriales</taxon>
        <taxon>Flavobacteriaceae</taxon>
        <taxon>Halomarinibacterium</taxon>
    </lineage>
</organism>
<dbReference type="InterPro" id="IPR025737">
    <property type="entry name" value="FApF"/>
</dbReference>
<gene>
    <name evidence="2" type="ORF">KXJ69_03490</name>
</gene>
<comment type="caution">
    <text evidence="2">The sequence shown here is derived from an EMBL/GenBank/DDBJ whole genome shotgun (WGS) entry which is preliminary data.</text>
</comment>
<accession>A0A9X1FNJ5</accession>
<dbReference type="AlphaFoldDB" id="A0A9X1FNJ5"/>
<dbReference type="EMBL" id="JAHWDP010000001">
    <property type="protein sequence ID" value="MBW2937154.1"/>
    <property type="molecule type" value="Genomic_DNA"/>
</dbReference>
<keyword evidence="3" id="KW-1185">Reference proteome</keyword>
<sequence>MKYKYTFLLLFIFGISFGINAQETELATPLVTDRPDATEASSTVGAGVLQIEAGGFYTSYEENNNKSETYGYNTTLVRYGVLENLELRLGWNFEETRFSSNGTKNPNVLSGFSPLLAGAKIDIAQENGWKPEMALIGHVFLPFTAGEDYKPETTGADFRFSLSHTLSEKSSLGYNIGAQWGDDSSEIAYIYTLAYGYSITDCFGFYAEVYGDFPENNEANHFWDAGVTYLVNPNLQLDATVGSGISKGQDILLSAGLSYRIPKKK</sequence>
<dbReference type="Proteomes" id="UP001138686">
    <property type="component" value="Unassembled WGS sequence"/>
</dbReference>
<evidence type="ECO:0000313" key="3">
    <source>
        <dbReference type="Proteomes" id="UP001138686"/>
    </source>
</evidence>
<evidence type="ECO:0000256" key="1">
    <source>
        <dbReference type="SAM" id="SignalP"/>
    </source>
</evidence>
<dbReference type="RefSeq" id="WP_219051332.1">
    <property type="nucleotide sequence ID" value="NZ_JAHWDP010000001.1"/>
</dbReference>